<dbReference type="RefSeq" id="XP_022152377.1">
    <property type="nucleotide sequence ID" value="XM_022296685.1"/>
</dbReference>
<reference evidence="3 4" key="1">
    <citation type="submission" date="2025-04" db="UniProtKB">
        <authorList>
            <consortium name="RefSeq"/>
        </authorList>
    </citation>
    <scope>IDENTIFICATION</scope>
    <source>
        <strain evidence="3 4">OHB3-1</strain>
    </source>
</reference>
<dbReference type="RefSeq" id="XP_022152381.1">
    <property type="nucleotide sequence ID" value="XM_022296689.1"/>
</dbReference>
<dbReference type="RefSeq" id="XP_022152378.1">
    <property type="nucleotide sequence ID" value="XM_022296686.1"/>
</dbReference>
<feature type="region of interest" description="Disordered" evidence="1">
    <location>
        <begin position="19"/>
        <end position="43"/>
    </location>
</feature>
<name>A0A6J1DG17_MOMCH</name>
<dbReference type="GeneID" id="111020126"/>
<dbReference type="PANTHER" id="PTHR35500:SF1">
    <property type="entry name" value="OS03G0108700 PROTEIN"/>
    <property type="match status" value="1"/>
</dbReference>
<dbReference type="PANTHER" id="PTHR35500">
    <property type="entry name" value="OS03G0108700 PROTEIN"/>
    <property type="match status" value="1"/>
</dbReference>
<accession>A0A6J1DG17</accession>
<dbReference type="RefSeq" id="XP_022152382.1">
    <property type="nucleotide sequence ID" value="XM_022296690.1"/>
</dbReference>
<organism evidence="2 3">
    <name type="scientific">Momordica charantia</name>
    <name type="common">Bitter gourd</name>
    <name type="synonym">Balsam pear</name>
    <dbReference type="NCBI Taxonomy" id="3673"/>
    <lineage>
        <taxon>Eukaryota</taxon>
        <taxon>Viridiplantae</taxon>
        <taxon>Streptophyta</taxon>
        <taxon>Embryophyta</taxon>
        <taxon>Tracheophyta</taxon>
        <taxon>Spermatophyta</taxon>
        <taxon>Magnoliopsida</taxon>
        <taxon>eudicotyledons</taxon>
        <taxon>Gunneridae</taxon>
        <taxon>Pentapetalae</taxon>
        <taxon>rosids</taxon>
        <taxon>fabids</taxon>
        <taxon>Cucurbitales</taxon>
        <taxon>Cucurbitaceae</taxon>
        <taxon>Momordiceae</taxon>
        <taxon>Momordica</taxon>
    </lineage>
</organism>
<evidence type="ECO:0000313" key="4">
    <source>
        <dbReference type="RefSeq" id="XP_022152378.1"/>
    </source>
</evidence>
<proteinExistence type="predicted"/>
<dbReference type="RefSeq" id="XP_022152385.1">
    <property type="nucleotide sequence ID" value="XM_022296693.1"/>
</dbReference>
<dbReference type="RefSeq" id="XP_022152379.1">
    <property type="nucleotide sequence ID" value="XM_022296687.1"/>
</dbReference>
<evidence type="ECO:0000313" key="2">
    <source>
        <dbReference type="Proteomes" id="UP000504603"/>
    </source>
</evidence>
<sequence length="131" mass="15243">MQSHGTEFTGKRMKLDMEEQEKDTGMSNIIENEQCETSIRGSEEMESNITRLLEKIESFTQLVSELLESGKTVFKDLSNEFEERIIAIHKDHVEKWQHEIKELRLLDSSNEEANTILCNARNLLQNGHTEF</sequence>
<gene>
    <name evidence="3 4 5 6 7 8 9 10 11" type="primary">LOC111020126</name>
</gene>
<dbReference type="AlphaFoldDB" id="A0A6J1DG17"/>
<dbReference type="RefSeq" id="XP_022152380.1">
    <property type="nucleotide sequence ID" value="XM_022296688.1"/>
</dbReference>
<evidence type="ECO:0000313" key="10">
    <source>
        <dbReference type="RefSeq" id="XP_022152384.1"/>
    </source>
</evidence>
<evidence type="ECO:0000313" key="9">
    <source>
        <dbReference type="RefSeq" id="XP_022152383.1"/>
    </source>
</evidence>
<dbReference type="RefSeq" id="XP_022152383.1">
    <property type="nucleotide sequence ID" value="XM_022296691.1"/>
</dbReference>
<evidence type="ECO:0000313" key="8">
    <source>
        <dbReference type="RefSeq" id="XP_022152382.1"/>
    </source>
</evidence>
<protein>
    <submittedName>
        <fullName evidence="3 4">Uncharacterized protein LOC111020126 isoform X1</fullName>
    </submittedName>
</protein>
<dbReference type="RefSeq" id="XP_022152384.1">
    <property type="nucleotide sequence ID" value="XM_022296692.1"/>
</dbReference>
<evidence type="ECO:0000313" key="5">
    <source>
        <dbReference type="RefSeq" id="XP_022152379.1"/>
    </source>
</evidence>
<evidence type="ECO:0000313" key="3">
    <source>
        <dbReference type="RefSeq" id="XP_022152377.1"/>
    </source>
</evidence>
<evidence type="ECO:0000313" key="7">
    <source>
        <dbReference type="RefSeq" id="XP_022152381.1"/>
    </source>
</evidence>
<keyword evidence="2" id="KW-1185">Reference proteome</keyword>
<dbReference type="KEGG" id="mcha:111020126"/>
<evidence type="ECO:0000313" key="6">
    <source>
        <dbReference type="RefSeq" id="XP_022152380.1"/>
    </source>
</evidence>
<feature type="compositionally biased region" description="Polar residues" evidence="1">
    <location>
        <begin position="25"/>
        <end position="40"/>
    </location>
</feature>
<evidence type="ECO:0000256" key="1">
    <source>
        <dbReference type="SAM" id="MobiDB-lite"/>
    </source>
</evidence>
<dbReference type="OrthoDB" id="1933196at2759"/>
<dbReference type="Proteomes" id="UP000504603">
    <property type="component" value="Unplaced"/>
</dbReference>
<evidence type="ECO:0000313" key="11">
    <source>
        <dbReference type="RefSeq" id="XP_022152385.1"/>
    </source>
</evidence>